<dbReference type="EMBL" id="BROD01000001">
    <property type="protein sequence ID" value="GKX67730.1"/>
    <property type="molecule type" value="Genomic_DNA"/>
</dbReference>
<reference evidence="1" key="1">
    <citation type="journal article" date="2025" name="Int. J. Syst. Evol. Microbiol.">
        <title>Inconstantimicrobium mannanitabidum sp. nov., a novel member of the family Clostridiaceae isolated from anoxic soil under the treatment of reductive soil disinfestation.</title>
        <authorList>
            <person name="Ueki A."/>
            <person name="Tonouchi A."/>
            <person name="Honma S."/>
            <person name="Kaku N."/>
            <person name="Ueki K."/>
        </authorList>
    </citation>
    <scope>NUCLEOTIDE SEQUENCE</scope>
    <source>
        <strain evidence="1">TW13</strain>
    </source>
</reference>
<evidence type="ECO:0000313" key="2">
    <source>
        <dbReference type="Proteomes" id="UP001058074"/>
    </source>
</evidence>
<proteinExistence type="predicted"/>
<organism evidence="1 2">
    <name type="scientific">Inconstantimicrobium mannanitabidum</name>
    <dbReference type="NCBI Taxonomy" id="1604901"/>
    <lineage>
        <taxon>Bacteria</taxon>
        <taxon>Bacillati</taxon>
        <taxon>Bacillota</taxon>
        <taxon>Clostridia</taxon>
        <taxon>Eubacteriales</taxon>
        <taxon>Clostridiaceae</taxon>
        <taxon>Inconstantimicrobium</taxon>
    </lineage>
</organism>
<name>A0ACB5RF24_9CLOT</name>
<protein>
    <submittedName>
        <fullName evidence="1">Exported protein</fullName>
    </submittedName>
</protein>
<sequence>MVKKVRNKKSTAIIVGSVLTAAIVCGGVGYVLAVQNNVSKWANKIYPGIAVEGIDLSGMNETEAKTILKSNVENNVNKKVVTATKDSKSYELKYSEINPKFNIEDTVKTALNEGKSKGLFEKNGIIKSGINKKISLEFSYDESALKKFEQKISSELNVKAKDASLVITGGNMSITSEATGIEVDKDKLHKLLKESISSDLSKQSKIDIPMNVIQPKATKAALSKIDGIISSFSTTYNPAQTDRSENLAIAAKKVNGTVVMPGETFSYNDTVGERTTEAGFKNGAIFKDNKVVQDVGGGVCQVSTTLYRAVMSAGIKSVERHNHSLKASYSDLGLDATVYWGSLDYKFKNTYNFPIYLEGYTTSNQVVFNVYGSKAGKGSNNYDIVAETIKTLEPDVQTINDPSIDAGQVVWDTQPVTGYVVKSYRVTTDASGNQIAKEFIATDTYSKVNGVKRVGTKKAK</sequence>
<evidence type="ECO:0000313" key="1">
    <source>
        <dbReference type="EMBL" id="GKX67730.1"/>
    </source>
</evidence>
<keyword evidence="2" id="KW-1185">Reference proteome</keyword>
<gene>
    <name evidence="1" type="ORF">rsdtw13_29880</name>
</gene>
<accession>A0ACB5RF24</accession>
<comment type="caution">
    <text evidence="1">The sequence shown here is derived from an EMBL/GenBank/DDBJ whole genome shotgun (WGS) entry which is preliminary data.</text>
</comment>
<dbReference type="Proteomes" id="UP001058074">
    <property type="component" value="Unassembled WGS sequence"/>
</dbReference>